<feature type="domain" description="DUF2921" evidence="13">
    <location>
        <begin position="506"/>
        <end position="706"/>
    </location>
</feature>
<dbReference type="PANTHER" id="PTHR33389">
    <property type="entry name" value="FAMILY PROTEIN, PUTATIVE (DUF2921)-RELATED"/>
    <property type="match status" value="1"/>
</dbReference>
<evidence type="ECO:0000256" key="6">
    <source>
        <dbReference type="ARBA" id="ARBA00022692"/>
    </source>
</evidence>
<proteinExistence type="predicted"/>
<gene>
    <name evidence="14" type="ORF">ACMD2_05185</name>
</gene>
<feature type="chain" id="PRO_5008286229" description="RING-type E3 ubiquitin transferase" evidence="11">
    <location>
        <begin position="25"/>
        <end position="1059"/>
    </location>
</feature>
<evidence type="ECO:0000256" key="9">
    <source>
        <dbReference type="ARBA" id="ARBA00023136"/>
    </source>
</evidence>
<evidence type="ECO:0000256" key="4">
    <source>
        <dbReference type="ARBA" id="ARBA00012483"/>
    </source>
</evidence>
<dbReference type="Pfam" id="PF11145">
    <property type="entry name" value="DUF2921"/>
    <property type="match status" value="1"/>
</dbReference>
<feature type="domain" description="SWEET-like" evidence="12">
    <location>
        <begin position="717"/>
        <end position="1005"/>
    </location>
</feature>
<keyword evidence="7" id="KW-0833">Ubl conjugation pathway</keyword>
<evidence type="ECO:0000256" key="5">
    <source>
        <dbReference type="ARBA" id="ARBA00022679"/>
    </source>
</evidence>
<keyword evidence="11" id="KW-0732">Signal</keyword>
<feature type="transmembrane region" description="Helical" evidence="10">
    <location>
        <begin position="762"/>
        <end position="784"/>
    </location>
</feature>
<evidence type="ECO:0000259" key="13">
    <source>
        <dbReference type="Pfam" id="PF25333"/>
    </source>
</evidence>
<feature type="transmembrane region" description="Helical" evidence="10">
    <location>
        <begin position="729"/>
        <end position="750"/>
    </location>
</feature>
<feature type="domain" description="DUF2921" evidence="13">
    <location>
        <begin position="284"/>
        <end position="472"/>
    </location>
</feature>
<evidence type="ECO:0000313" key="14">
    <source>
        <dbReference type="EMBL" id="OAY82947.1"/>
    </source>
</evidence>
<evidence type="ECO:0000256" key="7">
    <source>
        <dbReference type="ARBA" id="ARBA00022786"/>
    </source>
</evidence>
<feature type="transmembrane region" description="Helical" evidence="10">
    <location>
        <begin position="804"/>
        <end position="824"/>
    </location>
</feature>
<evidence type="ECO:0000256" key="11">
    <source>
        <dbReference type="SAM" id="SignalP"/>
    </source>
</evidence>
<keyword evidence="6 10" id="KW-0812">Transmembrane</keyword>
<protein>
    <recommendedName>
        <fullName evidence="4">RING-type E3 ubiquitin transferase</fullName>
        <ecNumber evidence="4">2.3.2.27</ecNumber>
    </recommendedName>
</protein>
<evidence type="ECO:0000313" key="15">
    <source>
        <dbReference type="Proteomes" id="UP000092600"/>
    </source>
</evidence>
<dbReference type="PANTHER" id="PTHR33389:SF4">
    <property type="entry name" value="PII, URIDYLYLTRANSFERASE (DUF2921)"/>
    <property type="match status" value="1"/>
</dbReference>
<dbReference type="STRING" id="4615.A0A199W0F9"/>
<feature type="domain" description="DUF2921" evidence="13">
    <location>
        <begin position="53"/>
        <end position="262"/>
    </location>
</feature>
<comment type="subcellular location">
    <subcellularLocation>
        <location evidence="2">Endomembrane system</location>
        <topology evidence="2">Multi-pass membrane protein</topology>
    </subcellularLocation>
</comment>
<dbReference type="EMBL" id="LSRQ01000421">
    <property type="protein sequence ID" value="OAY82947.1"/>
    <property type="molecule type" value="Genomic_DNA"/>
</dbReference>
<keyword evidence="5" id="KW-0808">Transferase</keyword>
<dbReference type="GO" id="GO:0012505">
    <property type="term" value="C:endomembrane system"/>
    <property type="evidence" value="ECO:0007669"/>
    <property type="project" value="UniProtKB-SubCell"/>
</dbReference>
<dbReference type="AlphaFoldDB" id="A0A199W0F9"/>
<feature type="signal peptide" evidence="11">
    <location>
        <begin position="1"/>
        <end position="24"/>
    </location>
</feature>
<feature type="transmembrane region" description="Helical" evidence="10">
    <location>
        <begin position="976"/>
        <end position="998"/>
    </location>
</feature>
<reference evidence="14 15" key="1">
    <citation type="journal article" date="2016" name="DNA Res.">
        <title>The draft genome of MD-2 pineapple using hybrid error correction of long reads.</title>
        <authorList>
            <person name="Redwan R.M."/>
            <person name="Saidin A."/>
            <person name="Kumar S.V."/>
        </authorList>
    </citation>
    <scope>NUCLEOTIDE SEQUENCE [LARGE SCALE GENOMIC DNA]</scope>
    <source>
        <strain evidence="15">cv. MD2</strain>
        <tissue evidence="14">Leaf</tissue>
    </source>
</reference>
<accession>A0A199W0F9</accession>
<evidence type="ECO:0000256" key="3">
    <source>
        <dbReference type="ARBA" id="ARBA00004906"/>
    </source>
</evidence>
<organism evidence="14 15">
    <name type="scientific">Ananas comosus</name>
    <name type="common">Pineapple</name>
    <name type="synonym">Ananas ananas</name>
    <dbReference type="NCBI Taxonomy" id="4615"/>
    <lineage>
        <taxon>Eukaryota</taxon>
        <taxon>Viridiplantae</taxon>
        <taxon>Streptophyta</taxon>
        <taxon>Embryophyta</taxon>
        <taxon>Tracheophyta</taxon>
        <taxon>Spermatophyta</taxon>
        <taxon>Magnoliopsida</taxon>
        <taxon>Liliopsida</taxon>
        <taxon>Poales</taxon>
        <taxon>Bromeliaceae</taxon>
        <taxon>Bromelioideae</taxon>
        <taxon>Ananas</taxon>
    </lineage>
</organism>
<comment type="catalytic activity">
    <reaction evidence="1">
        <text>S-ubiquitinyl-[E2 ubiquitin-conjugating enzyme]-L-cysteine + [acceptor protein]-L-lysine = [E2 ubiquitin-conjugating enzyme]-L-cysteine + N(6)-ubiquitinyl-[acceptor protein]-L-lysine.</text>
        <dbReference type="EC" id="2.3.2.27"/>
    </reaction>
</comment>
<dbReference type="EC" id="2.3.2.27" evidence="4"/>
<evidence type="ECO:0000256" key="10">
    <source>
        <dbReference type="SAM" id="Phobius"/>
    </source>
</evidence>
<evidence type="ECO:0000256" key="8">
    <source>
        <dbReference type="ARBA" id="ARBA00022989"/>
    </source>
</evidence>
<evidence type="ECO:0000256" key="1">
    <source>
        <dbReference type="ARBA" id="ARBA00000900"/>
    </source>
</evidence>
<keyword evidence="8 10" id="KW-1133">Transmembrane helix</keyword>
<comment type="caution">
    <text evidence="14">The sequence shown here is derived from an EMBL/GenBank/DDBJ whole genome shotgun (WGS) entry which is preliminary data.</text>
</comment>
<dbReference type="InterPro" id="IPR021319">
    <property type="entry name" value="DUF2921"/>
</dbReference>
<comment type="pathway">
    <text evidence="3">Protein modification; protein ubiquitination.</text>
</comment>
<evidence type="ECO:0000256" key="2">
    <source>
        <dbReference type="ARBA" id="ARBA00004127"/>
    </source>
</evidence>
<evidence type="ECO:0000259" key="12">
    <source>
        <dbReference type="Pfam" id="PF11145"/>
    </source>
</evidence>
<dbReference type="Proteomes" id="UP000092600">
    <property type="component" value="Unassembled WGS sequence"/>
</dbReference>
<keyword evidence="9 10" id="KW-0472">Membrane</keyword>
<sequence length="1059" mass="119308">MEIISLVSHLWALTFILSFASTTSSPVGPPKPMAEATADDPFMPHAYSRFPEVEKQCRQFLSSSAKIEFDVNRVNGFKPELSFSKGDWSQEPGDSALMPFDGSDALPKSTSLPDPLLLATFMLTHIDLTRHSPNALNVSGALAIAISRNGTFPEVGRYLAPEFHIWPGSSELRILFEGVYTESEKNGGESVVCLLGNALLPSRKDEWVRISGSKHLQPPVLKDDRILLILHYPKTFTLTSRAVIGEMRSLNGFSNPRYFDLVRLSSQLGAYSNYQFGAEKLILKACTPYPYEDDVAKGQLEVYKGAFFCGILDRFVSGEILNVVPNWNCNSTDDYCSKLGPFETNKEIRATDGGFANVGIIMQDVRCEPLIDQNNASSAKVSAVFRAVPPWENQYTAGQRSGLNGLSLSAEGMWNSSKGQLCMVGCLGLGDKECNSRICLYIPTFFSIKQRNIIFGTISSIKENTHFPLSFERPIHPSQLWTKFSASPLNQYKYSKIKLAGAFLERNEPFDFGSIIKKSLLSYPRKGDNSDELASLSNLADDLTLHVPAVGDPIPKNRTQWPFLQLEILSIGPLVGRYWAFQNASASKSTASASPKASSTERELLLNVSAELTLSGKNYTNGSLLYLEGLYNPINGKMYLIGCRDVRASWQILFESADLEDGLDCLIEVKVEYPPTTARWLISPSAKVSITSQRNDDDPLHFNSIDLQTLPILYREQREDILSRRSVEGLLRIFTLSIAIFCIFSQLLYVKKNTNDVPYMSLVMLGVQALGYSVPLITGVEALFTRLTSESLDSQSYDLNKNQWYWIIDYLVKILILAAFLLTVRLGQKVWRSRIRLLTRSPLELWRVPNDKRVLLYSFGVHAVGFLIIIIVHFITNSYRPARQEMYIDSSGNSHKLREWGIELEEYIGLIQDFFLLPQIIGNFLWQIKCKPLKKSYYIGITVVRILPHVYDYIRAPIFNPYFSEEYEFVNPSLDFYSKFGDVAIPLVAVVFVVVVYVQQRWNYEKLSETLRSGQKKLLPMGSRVYERLPSLSSATFEAELVSGVNENEVHNNLRENRD</sequence>
<dbReference type="GO" id="GO:0061630">
    <property type="term" value="F:ubiquitin protein ligase activity"/>
    <property type="evidence" value="ECO:0007669"/>
    <property type="project" value="UniProtKB-EC"/>
</dbReference>
<dbReference type="Pfam" id="PF25333">
    <property type="entry name" value="DUF2921_N"/>
    <property type="match status" value="3"/>
</dbReference>
<dbReference type="InterPro" id="IPR057425">
    <property type="entry name" value="DUF2921_N"/>
</dbReference>
<feature type="transmembrane region" description="Helical" evidence="10">
    <location>
        <begin position="854"/>
        <end position="876"/>
    </location>
</feature>
<name>A0A199W0F9_ANACO</name>